<dbReference type="EMBL" id="CM042884">
    <property type="protein sequence ID" value="KAI4369745.1"/>
    <property type="molecule type" value="Genomic_DNA"/>
</dbReference>
<reference evidence="2" key="1">
    <citation type="journal article" date="2023" name="Front. Plant Sci.">
        <title>Chromosomal-level genome assembly of Melastoma candidum provides insights into trichome evolution.</title>
        <authorList>
            <person name="Zhong Y."/>
            <person name="Wu W."/>
            <person name="Sun C."/>
            <person name="Zou P."/>
            <person name="Liu Y."/>
            <person name="Dai S."/>
            <person name="Zhou R."/>
        </authorList>
    </citation>
    <scope>NUCLEOTIDE SEQUENCE [LARGE SCALE GENOMIC DNA]</scope>
</reference>
<comment type="caution">
    <text evidence="1">The sequence shown here is derived from an EMBL/GenBank/DDBJ whole genome shotgun (WGS) entry which is preliminary data.</text>
</comment>
<accession>A0ACB9QT03</accession>
<proteinExistence type="predicted"/>
<organism evidence="1 2">
    <name type="scientific">Melastoma candidum</name>
    <dbReference type="NCBI Taxonomy" id="119954"/>
    <lineage>
        <taxon>Eukaryota</taxon>
        <taxon>Viridiplantae</taxon>
        <taxon>Streptophyta</taxon>
        <taxon>Embryophyta</taxon>
        <taxon>Tracheophyta</taxon>
        <taxon>Spermatophyta</taxon>
        <taxon>Magnoliopsida</taxon>
        <taxon>eudicotyledons</taxon>
        <taxon>Gunneridae</taxon>
        <taxon>Pentapetalae</taxon>
        <taxon>rosids</taxon>
        <taxon>malvids</taxon>
        <taxon>Myrtales</taxon>
        <taxon>Melastomataceae</taxon>
        <taxon>Melastomatoideae</taxon>
        <taxon>Melastomateae</taxon>
        <taxon>Melastoma</taxon>
    </lineage>
</organism>
<dbReference type="Proteomes" id="UP001057402">
    <property type="component" value="Chromosome 5"/>
</dbReference>
<sequence length="729" mass="80951">MKSSVVSSGLRLVILCRINPPQGEVFCGPFCFRSYQIMDDMDIDNVIEVPDTPDRLMARLVNHHNEKRTSPRAFGSSNNSHIVDDRSLSRLRRFDIGNGRGQSTRLHMHPPKRIDGIVRSGERGKPICVSPSSNDQSTSGNYVLRKPNRNQNSVDDQDQGRAACIERGDALHLRQSSGCAEMRGDAFLHDCAEGSVNEKCSHVMPNSFKKIGMSSKGKEKVSDRGTDMPCASSETFIQTRPESAYLGSSSRHIGQKRLVRNGCISPNNTVTRNKESDDRINNCTQNLAPEEMCYQVSDDRWLSPEFCQLIAKEKTLSDRNKGKDVRHSNHDLPNSSISSRNNSVSSYKDGAGTDSVVRAADCVADLGGWRTSHCGNSVPCHNLNKNGSSFNGYHDITENVNGPRRFRRQTKRVVTSDNATSSSRLDSQNSELMILGSSGDSSIASLEFHGPMRQSSSRAVNLEDTTPRTRPQRLGGLGSVDDASRASQVEADELLARALQEELYNEYPSIEIDQGDDYAAMIRMSQEEENNHIASLVRNHHLENSRNSDRGRARRAPQPRASGNPVNRRAAQARLPANTRLQQSRRRRTRSSSFLFGENALHFPLDMDLEVRLDVLEALESVLGDTGDPGTSMDFFGTQRDFTEDDYEILLALDENNVRTGASVHQISSLPESKVQNDSFGEACTICLEVPAKGDTIRHLPCLHKFHKDCIDPWLSRSRSCPVCKSSIS</sequence>
<keyword evidence="2" id="KW-1185">Reference proteome</keyword>
<gene>
    <name evidence="1" type="ORF">MLD38_018158</name>
</gene>
<evidence type="ECO:0000313" key="1">
    <source>
        <dbReference type="EMBL" id="KAI4369745.1"/>
    </source>
</evidence>
<name>A0ACB9QT03_9MYRT</name>
<evidence type="ECO:0000313" key="2">
    <source>
        <dbReference type="Proteomes" id="UP001057402"/>
    </source>
</evidence>
<protein>
    <submittedName>
        <fullName evidence="1">Uncharacterized protein</fullName>
    </submittedName>
</protein>